<dbReference type="CDD" id="cd06854">
    <property type="entry name" value="GT_WbpL_WbcO_like"/>
    <property type="match status" value="1"/>
</dbReference>
<dbReference type="PANTHER" id="PTHR22926">
    <property type="entry name" value="PHOSPHO-N-ACETYLMURAMOYL-PENTAPEPTIDE-TRANSFERASE"/>
    <property type="match status" value="1"/>
</dbReference>
<sequence>MYFGFALFVVFLSFLLTWGIRSYAISRNIMDVPNSRSSHLVPTPRGGGGAFVCVFLLMLPVVTYVEALPLEQVVGIGGAGMIAAIVGLIDDHRPVAVHWRLLGHFAAAVWAVLCLGGLPPLYFLSVTIDFGWIGWLLASVYLVWMLNLYNFMDGIDGIASAEALCACLGMSVLCWVSGLESLIWLPLLLAATVAGFLIWNSPPSRIFMGDVGSGFLGILLGVFSIQASWYSPLLLWGWLILLGVFVVDATFTLIRRLLLGEKIHVAHRTHAYQYASRYFGKHLPVTLAVVAINFFWLFPIALSMIIFQLDGVLCLILAYLPLVVLAAKFHAGTPEKGKI</sequence>
<feature type="transmembrane region" description="Helical" evidence="7">
    <location>
        <begin position="101"/>
        <end position="124"/>
    </location>
</feature>
<keyword evidence="6 7" id="KW-0472">Membrane</keyword>
<proteinExistence type="predicted"/>
<feature type="transmembrane region" description="Helical" evidence="7">
    <location>
        <begin position="304"/>
        <end position="327"/>
    </location>
</feature>
<keyword evidence="9" id="KW-1185">Reference proteome</keyword>
<evidence type="ECO:0000256" key="6">
    <source>
        <dbReference type="ARBA" id="ARBA00023136"/>
    </source>
</evidence>
<reference evidence="8 9" key="1">
    <citation type="journal article" date="2023" name="Access Microbiol">
        <title>The genome of a steinernematid-associated Pseudomonas piscis bacterium encodes the biosynthesis of insect toxins.</title>
        <authorList>
            <person name="Awori R.M."/>
            <person name="Hendre P."/>
            <person name="Amugune N.O."/>
        </authorList>
    </citation>
    <scope>NUCLEOTIDE SEQUENCE [LARGE SCALE GENOMIC DNA]</scope>
    <source>
        <strain evidence="8 9">75</strain>
    </source>
</reference>
<accession>A0ABY9NEW6</accession>
<evidence type="ECO:0000256" key="1">
    <source>
        <dbReference type="ARBA" id="ARBA00004651"/>
    </source>
</evidence>
<comment type="subcellular location">
    <subcellularLocation>
        <location evidence="1">Cell membrane</location>
        <topology evidence="1">Multi-pass membrane protein</topology>
    </subcellularLocation>
</comment>
<feature type="transmembrane region" description="Helical" evidence="7">
    <location>
        <begin position="211"/>
        <end position="229"/>
    </location>
</feature>
<evidence type="ECO:0000256" key="7">
    <source>
        <dbReference type="SAM" id="Phobius"/>
    </source>
</evidence>
<evidence type="ECO:0000256" key="3">
    <source>
        <dbReference type="ARBA" id="ARBA00022679"/>
    </source>
</evidence>
<organism evidence="8 9">
    <name type="scientific">Pseudomonas piscis</name>
    <dbReference type="NCBI Taxonomy" id="2614538"/>
    <lineage>
        <taxon>Bacteria</taxon>
        <taxon>Pseudomonadati</taxon>
        <taxon>Pseudomonadota</taxon>
        <taxon>Gammaproteobacteria</taxon>
        <taxon>Pseudomonadales</taxon>
        <taxon>Pseudomonadaceae</taxon>
        <taxon>Pseudomonas</taxon>
    </lineage>
</organism>
<evidence type="ECO:0000256" key="5">
    <source>
        <dbReference type="ARBA" id="ARBA00022989"/>
    </source>
</evidence>
<name>A0ABY9NEW6_9PSED</name>
<keyword evidence="2" id="KW-1003">Cell membrane</keyword>
<feature type="transmembrane region" description="Helical" evidence="7">
    <location>
        <begin position="70"/>
        <end position="89"/>
    </location>
</feature>
<evidence type="ECO:0000256" key="4">
    <source>
        <dbReference type="ARBA" id="ARBA00022692"/>
    </source>
</evidence>
<feature type="transmembrane region" description="Helical" evidence="7">
    <location>
        <begin position="46"/>
        <end position="64"/>
    </location>
</feature>
<dbReference type="Proteomes" id="UP001237292">
    <property type="component" value="Chromosome"/>
</dbReference>
<evidence type="ECO:0000313" key="8">
    <source>
        <dbReference type="EMBL" id="WMN16067.1"/>
    </source>
</evidence>
<keyword evidence="4 7" id="KW-0812">Transmembrane</keyword>
<keyword evidence="3" id="KW-0808">Transferase</keyword>
<feature type="transmembrane region" description="Helical" evidence="7">
    <location>
        <begin position="6"/>
        <end position="25"/>
    </location>
</feature>
<dbReference type="InterPro" id="IPR000715">
    <property type="entry name" value="Glycosyl_transferase_4"/>
</dbReference>
<keyword evidence="5 7" id="KW-1133">Transmembrane helix</keyword>
<feature type="transmembrane region" description="Helical" evidence="7">
    <location>
        <begin position="235"/>
        <end position="258"/>
    </location>
</feature>
<feature type="transmembrane region" description="Helical" evidence="7">
    <location>
        <begin position="182"/>
        <end position="199"/>
    </location>
</feature>
<feature type="transmembrane region" description="Helical" evidence="7">
    <location>
        <begin position="279"/>
        <end position="298"/>
    </location>
</feature>
<dbReference type="EMBL" id="CP133164">
    <property type="protein sequence ID" value="WMN16067.1"/>
    <property type="molecule type" value="Genomic_DNA"/>
</dbReference>
<feature type="transmembrane region" description="Helical" evidence="7">
    <location>
        <begin position="130"/>
        <end position="151"/>
    </location>
</feature>
<evidence type="ECO:0000256" key="2">
    <source>
        <dbReference type="ARBA" id="ARBA00022475"/>
    </source>
</evidence>
<dbReference type="Pfam" id="PF00953">
    <property type="entry name" value="Glycos_transf_4"/>
    <property type="match status" value="1"/>
</dbReference>
<feature type="transmembrane region" description="Helical" evidence="7">
    <location>
        <begin position="158"/>
        <end position="176"/>
    </location>
</feature>
<gene>
    <name evidence="8" type="ORF">QL104_22300</name>
</gene>
<evidence type="ECO:0000313" key="9">
    <source>
        <dbReference type="Proteomes" id="UP001237292"/>
    </source>
</evidence>
<protein>
    <submittedName>
        <fullName evidence="8">Glycosyltransferase family 4 protein</fullName>
    </submittedName>
</protein>
<dbReference type="PANTHER" id="PTHR22926:SF3">
    <property type="entry name" value="UNDECAPRENYL-PHOSPHATE ALPHA-N-ACETYLGLUCOSAMINYL 1-PHOSPHATE TRANSFERASE"/>
    <property type="match status" value="1"/>
</dbReference>